<dbReference type="NCBIfam" id="TIGR03592">
    <property type="entry name" value="yidC_oxa1_cterm"/>
    <property type="match status" value="1"/>
</dbReference>
<dbReference type="InterPro" id="IPR028055">
    <property type="entry name" value="YidC/Oxa/ALB_C"/>
</dbReference>
<dbReference type="GO" id="GO:0005886">
    <property type="term" value="C:plasma membrane"/>
    <property type="evidence" value="ECO:0007669"/>
    <property type="project" value="UniProtKB-SubCell"/>
</dbReference>
<dbReference type="RefSeq" id="WP_213167606.1">
    <property type="nucleotide sequence ID" value="NZ_CP058559.1"/>
</dbReference>
<feature type="domain" description="Membrane insertase YidC/Oxa/ALB C-terminal" evidence="11">
    <location>
        <begin position="11"/>
        <end position="197"/>
    </location>
</feature>
<feature type="transmembrane region" description="Helical" evidence="10">
    <location>
        <begin position="76"/>
        <end position="99"/>
    </location>
</feature>
<evidence type="ECO:0000256" key="10">
    <source>
        <dbReference type="SAM" id="Phobius"/>
    </source>
</evidence>
<dbReference type="Proteomes" id="UP000516160">
    <property type="component" value="Chromosome"/>
</dbReference>
<dbReference type="AlphaFoldDB" id="A0A7G9W5I1"/>
<keyword evidence="5" id="KW-0653">Protein transport</keyword>
<keyword evidence="6 10" id="KW-1133">Transmembrane helix</keyword>
<name>A0A7G9W5I1_ALKCA</name>
<evidence type="ECO:0000256" key="9">
    <source>
        <dbReference type="RuleBase" id="RU003945"/>
    </source>
</evidence>
<sequence length="209" mass="23314">MNLFYNWTSSYGLAIILLTLAFRIIILPLNIKQIRNTQAMNALIPEQKKIEKIYKEDKEKLSQATMELYKKYNVSLFSGCLPMLIQLPILIAMFSVIQQTSNFTSTMFLGIDLAVPDKLFGITGLLPILAGITTYIQSVQTSSTSTSNQASNGTLTTMNKLMPLMIVIFSSTMAAGLALYWFVGNVLSIGQNYIISRYFVNLPNTAEII</sequence>
<dbReference type="KEGG" id="acae:HYG86_03745"/>
<evidence type="ECO:0000256" key="8">
    <source>
        <dbReference type="ARBA" id="ARBA00023186"/>
    </source>
</evidence>
<feature type="transmembrane region" description="Helical" evidence="10">
    <location>
        <begin position="119"/>
        <end position="140"/>
    </location>
</feature>
<evidence type="ECO:0000256" key="5">
    <source>
        <dbReference type="ARBA" id="ARBA00022927"/>
    </source>
</evidence>
<dbReference type="GO" id="GO:0032977">
    <property type="term" value="F:membrane insertase activity"/>
    <property type="evidence" value="ECO:0007669"/>
    <property type="project" value="InterPro"/>
</dbReference>
<keyword evidence="2" id="KW-0813">Transport</keyword>
<keyword evidence="13" id="KW-1185">Reference proteome</keyword>
<dbReference type="PANTHER" id="PTHR12428:SF65">
    <property type="entry name" value="CYTOCHROME C OXIDASE ASSEMBLY PROTEIN COX18, MITOCHONDRIAL"/>
    <property type="match status" value="1"/>
</dbReference>
<dbReference type="InterPro" id="IPR047196">
    <property type="entry name" value="YidC_ALB_C"/>
</dbReference>
<comment type="similarity">
    <text evidence="9">Belongs to the OXA1/ALB3/YidC family.</text>
</comment>
<keyword evidence="3" id="KW-1003">Cell membrane</keyword>
<gene>
    <name evidence="12" type="ORF">HYG86_03745</name>
</gene>
<feature type="transmembrane region" description="Helical" evidence="10">
    <location>
        <begin position="161"/>
        <end position="183"/>
    </location>
</feature>
<evidence type="ECO:0000259" key="11">
    <source>
        <dbReference type="Pfam" id="PF02096"/>
    </source>
</evidence>
<comment type="subcellular location">
    <subcellularLocation>
        <location evidence="1">Cell membrane</location>
        <topology evidence="1">Multi-pass membrane protein</topology>
    </subcellularLocation>
    <subcellularLocation>
        <location evidence="9">Membrane</location>
        <topology evidence="9">Multi-pass membrane protein</topology>
    </subcellularLocation>
</comment>
<dbReference type="GO" id="GO:0015031">
    <property type="term" value="P:protein transport"/>
    <property type="evidence" value="ECO:0007669"/>
    <property type="project" value="UniProtKB-KW"/>
</dbReference>
<dbReference type="GO" id="GO:0051205">
    <property type="term" value="P:protein insertion into membrane"/>
    <property type="evidence" value="ECO:0007669"/>
    <property type="project" value="TreeGrafter"/>
</dbReference>
<feature type="transmembrane region" description="Helical" evidence="10">
    <location>
        <begin position="12"/>
        <end position="31"/>
    </location>
</feature>
<evidence type="ECO:0000256" key="7">
    <source>
        <dbReference type="ARBA" id="ARBA00023136"/>
    </source>
</evidence>
<evidence type="ECO:0000256" key="6">
    <source>
        <dbReference type="ARBA" id="ARBA00022989"/>
    </source>
</evidence>
<reference evidence="12 13" key="1">
    <citation type="submission" date="2020-07" db="EMBL/GenBank/DDBJ databases">
        <title>Alkalicella. sp. LB2 genome.</title>
        <authorList>
            <person name="Postec A."/>
            <person name="Quemeneur M."/>
        </authorList>
    </citation>
    <scope>NUCLEOTIDE SEQUENCE [LARGE SCALE GENOMIC DNA]</scope>
    <source>
        <strain evidence="12 13">LB2</strain>
    </source>
</reference>
<dbReference type="CDD" id="cd20070">
    <property type="entry name" value="5TM_YidC_Alb3"/>
    <property type="match status" value="1"/>
</dbReference>
<dbReference type="PANTHER" id="PTHR12428">
    <property type="entry name" value="OXA1"/>
    <property type="match status" value="1"/>
</dbReference>
<dbReference type="Pfam" id="PF02096">
    <property type="entry name" value="60KD_IMP"/>
    <property type="match status" value="1"/>
</dbReference>
<keyword evidence="8" id="KW-0143">Chaperone</keyword>
<evidence type="ECO:0000256" key="2">
    <source>
        <dbReference type="ARBA" id="ARBA00022448"/>
    </source>
</evidence>
<organism evidence="12 13">
    <name type="scientific">Alkalicella caledoniensis</name>
    <dbReference type="NCBI Taxonomy" id="2731377"/>
    <lineage>
        <taxon>Bacteria</taxon>
        <taxon>Bacillati</taxon>
        <taxon>Bacillota</taxon>
        <taxon>Clostridia</taxon>
        <taxon>Eubacteriales</taxon>
        <taxon>Proteinivoracaceae</taxon>
        <taxon>Alkalicella</taxon>
    </lineage>
</organism>
<evidence type="ECO:0000256" key="3">
    <source>
        <dbReference type="ARBA" id="ARBA00022475"/>
    </source>
</evidence>
<keyword evidence="7 10" id="KW-0472">Membrane</keyword>
<keyword evidence="4 9" id="KW-0812">Transmembrane</keyword>
<accession>A0A7G9W5I1</accession>
<evidence type="ECO:0000256" key="1">
    <source>
        <dbReference type="ARBA" id="ARBA00004651"/>
    </source>
</evidence>
<protein>
    <submittedName>
        <fullName evidence="12">Membrane protein insertase YidC</fullName>
    </submittedName>
</protein>
<evidence type="ECO:0000256" key="4">
    <source>
        <dbReference type="ARBA" id="ARBA00022692"/>
    </source>
</evidence>
<dbReference type="EMBL" id="CP058559">
    <property type="protein sequence ID" value="QNO13943.1"/>
    <property type="molecule type" value="Genomic_DNA"/>
</dbReference>
<dbReference type="InterPro" id="IPR001708">
    <property type="entry name" value="YidC/ALB3/OXA1/COX18"/>
</dbReference>
<evidence type="ECO:0000313" key="13">
    <source>
        <dbReference type="Proteomes" id="UP000516160"/>
    </source>
</evidence>
<evidence type="ECO:0000313" key="12">
    <source>
        <dbReference type="EMBL" id="QNO13943.1"/>
    </source>
</evidence>
<proteinExistence type="inferred from homology"/>